<dbReference type="GO" id="GO:0005975">
    <property type="term" value="P:carbohydrate metabolic process"/>
    <property type="evidence" value="ECO:0007669"/>
    <property type="project" value="TreeGrafter"/>
</dbReference>
<dbReference type="Proteomes" id="UP000023152">
    <property type="component" value="Unassembled WGS sequence"/>
</dbReference>
<organism evidence="1 2">
    <name type="scientific">Reticulomyxa filosa</name>
    <dbReference type="NCBI Taxonomy" id="46433"/>
    <lineage>
        <taxon>Eukaryota</taxon>
        <taxon>Sar</taxon>
        <taxon>Rhizaria</taxon>
        <taxon>Retaria</taxon>
        <taxon>Foraminifera</taxon>
        <taxon>Monothalamids</taxon>
        <taxon>Reticulomyxidae</taxon>
        <taxon>Reticulomyxa</taxon>
    </lineage>
</organism>
<dbReference type="AlphaFoldDB" id="X6MKC8"/>
<comment type="caution">
    <text evidence="1">The sequence shown here is derived from an EMBL/GenBank/DDBJ whole genome shotgun (WGS) entry which is preliminary data.</text>
</comment>
<name>X6MKC8_RETFI</name>
<dbReference type="EMBL" id="ASPP01020341">
    <property type="protein sequence ID" value="ETO13877.1"/>
    <property type="molecule type" value="Genomic_DNA"/>
</dbReference>
<sequence length="156" mass="17401">MVNTFMATAIDLGDPASPYGDIHPRYKQQVAARLSQAAINVIYGESELYWLGPVAYEAVAATNISAVVISFRNIGNLGLQIKNSVGFELLVGNSWQYNTNEIDFHLKLDLLIKCSVKMVRYNWYTAPCMPLEGIYQCAIYDQMSQLPATPFILSVQ</sequence>
<proteinExistence type="predicted"/>
<dbReference type="GO" id="GO:0001681">
    <property type="term" value="F:sialate O-acetylesterase activity"/>
    <property type="evidence" value="ECO:0007669"/>
    <property type="project" value="InterPro"/>
</dbReference>
<protein>
    <submittedName>
        <fullName evidence="1">Uncharacterized protein</fullName>
    </submittedName>
</protein>
<dbReference type="InterPro" id="IPR039329">
    <property type="entry name" value="SIAE"/>
</dbReference>
<keyword evidence="2" id="KW-1185">Reference proteome</keyword>
<accession>X6MKC8</accession>
<evidence type="ECO:0000313" key="2">
    <source>
        <dbReference type="Proteomes" id="UP000023152"/>
    </source>
</evidence>
<gene>
    <name evidence="1" type="ORF">RFI_23489</name>
</gene>
<dbReference type="PANTHER" id="PTHR22901">
    <property type="entry name" value="SIALATE O-ACETYLESTERASE"/>
    <property type="match status" value="1"/>
</dbReference>
<dbReference type="OrthoDB" id="42638at2759"/>
<reference evidence="1 2" key="1">
    <citation type="journal article" date="2013" name="Curr. Biol.">
        <title>The Genome of the Foraminiferan Reticulomyxa filosa.</title>
        <authorList>
            <person name="Glockner G."/>
            <person name="Hulsmann N."/>
            <person name="Schleicher M."/>
            <person name="Noegel A.A."/>
            <person name="Eichinger L."/>
            <person name="Gallinger C."/>
            <person name="Pawlowski J."/>
            <person name="Sierra R."/>
            <person name="Euteneuer U."/>
            <person name="Pillet L."/>
            <person name="Moustafa A."/>
            <person name="Platzer M."/>
            <person name="Groth M."/>
            <person name="Szafranski K."/>
            <person name="Schliwa M."/>
        </authorList>
    </citation>
    <scope>NUCLEOTIDE SEQUENCE [LARGE SCALE GENOMIC DNA]</scope>
</reference>
<dbReference type="PANTHER" id="PTHR22901:SF0">
    <property type="entry name" value="SIALATE O-ACETYLESTERASE"/>
    <property type="match status" value="1"/>
</dbReference>
<evidence type="ECO:0000313" key="1">
    <source>
        <dbReference type="EMBL" id="ETO13877.1"/>
    </source>
</evidence>